<evidence type="ECO:0000259" key="6">
    <source>
        <dbReference type="Pfam" id="PF08281"/>
    </source>
</evidence>
<dbReference type="Proteomes" id="UP000521017">
    <property type="component" value="Unassembled WGS sequence"/>
</dbReference>
<dbReference type="PRINTS" id="PR00038">
    <property type="entry name" value="HTHLUXR"/>
</dbReference>
<dbReference type="Gene3D" id="1.10.10.10">
    <property type="entry name" value="Winged helix-like DNA-binding domain superfamily/Winged helix DNA-binding domain"/>
    <property type="match status" value="1"/>
</dbReference>
<dbReference type="InterPro" id="IPR007627">
    <property type="entry name" value="RNA_pol_sigma70_r2"/>
</dbReference>
<comment type="caution">
    <text evidence="7">The sequence shown here is derived from an EMBL/GenBank/DDBJ whole genome shotgun (WGS) entry which is preliminary data.</text>
</comment>
<comment type="similarity">
    <text evidence="1">Belongs to the sigma-70 factor family. ECF subfamily.</text>
</comment>
<dbReference type="InterPro" id="IPR013249">
    <property type="entry name" value="RNA_pol_sigma70_r4_t2"/>
</dbReference>
<dbReference type="PANTHER" id="PTHR43133">
    <property type="entry name" value="RNA POLYMERASE ECF-TYPE SIGMA FACTO"/>
    <property type="match status" value="1"/>
</dbReference>
<dbReference type="InterPro" id="IPR014327">
    <property type="entry name" value="RNA_pol_sigma70_bacteroid"/>
</dbReference>
<evidence type="ECO:0000313" key="7">
    <source>
        <dbReference type="EMBL" id="MBB6502382.1"/>
    </source>
</evidence>
<dbReference type="InterPro" id="IPR036388">
    <property type="entry name" value="WH-like_DNA-bd_sf"/>
</dbReference>
<name>A0A7X0MKB4_9SPHI</name>
<feature type="domain" description="RNA polymerase sigma factor 70 region 4 type 2" evidence="6">
    <location>
        <begin position="127"/>
        <end position="178"/>
    </location>
</feature>
<evidence type="ECO:0000259" key="5">
    <source>
        <dbReference type="Pfam" id="PF04542"/>
    </source>
</evidence>
<dbReference type="NCBIfam" id="TIGR02985">
    <property type="entry name" value="Sig70_bacteroi1"/>
    <property type="match status" value="1"/>
</dbReference>
<dbReference type="GO" id="GO:0003677">
    <property type="term" value="F:DNA binding"/>
    <property type="evidence" value="ECO:0007669"/>
    <property type="project" value="InterPro"/>
</dbReference>
<evidence type="ECO:0000256" key="1">
    <source>
        <dbReference type="ARBA" id="ARBA00010641"/>
    </source>
</evidence>
<dbReference type="RefSeq" id="WP_221451000.1">
    <property type="nucleotide sequence ID" value="NZ_JACHCC010000013.1"/>
</dbReference>
<dbReference type="EMBL" id="JACHCC010000013">
    <property type="protein sequence ID" value="MBB6502382.1"/>
    <property type="molecule type" value="Genomic_DNA"/>
</dbReference>
<accession>A0A7X0MKB4</accession>
<evidence type="ECO:0000256" key="2">
    <source>
        <dbReference type="ARBA" id="ARBA00023015"/>
    </source>
</evidence>
<dbReference type="InterPro" id="IPR014284">
    <property type="entry name" value="RNA_pol_sigma-70_dom"/>
</dbReference>
<dbReference type="AlphaFoldDB" id="A0A7X0MKB4"/>
<dbReference type="Pfam" id="PF04542">
    <property type="entry name" value="Sigma70_r2"/>
    <property type="match status" value="1"/>
</dbReference>
<dbReference type="GO" id="GO:0016987">
    <property type="term" value="F:sigma factor activity"/>
    <property type="evidence" value="ECO:0007669"/>
    <property type="project" value="UniProtKB-KW"/>
</dbReference>
<evidence type="ECO:0000256" key="3">
    <source>
        <dbReference type="ARBA" id="ARBA00023082"/>
    </source>
</evidence>
<gene>
    <name evidence="7" type="ORF">HDF25_004561</name>
</gene>
<feature type="domain" description="RNA polymerase sigma-70 region 2" evidence="5">
    <location>
        <begin position="44"/>
        <end position="97"/>
    </location>
</feature>
<keyword evidence="4" id="KW-0804">Transcription</keyword>
<dbReference type="InterPro" id="IPR000792">
    <property type="entry name" value="Tscrpt_reg_LuxR_C"/>
</dbReference>
<protein>
    <submittedName>
        <fullName evidence="7">RNA polymerase sigma-70 factor (ECF subfamily)</fullName>
    </submittedName>
</protein>
<dbReference type="GO" id="GO:0006352">
    <property type="term" value="P:DNA-templated transcription initiation"/>
    <property type="evidence" value="ECO:0007669"/>
    <property type="project" value="InterPro"/>
</dbReference>
<dbReference type="InterPro" id="IPR039425">
    <property type="entry name" value="RNA_pol_sigma-70-like"/>
</dbReference>
<sequence length="206" mass="24290">MKFNETIDVITTGKDLLELIEEDDKSAFTVFYSNNFQKLILVSDRYVKNIHVAEEIVQDMFLKIWEDKALLVYVNSVSAYLYRSVVNASINYVNRQKNIEKHHLKIAEHLTDDDIEIINEQNELIVLLYNEIELLPEKCQRVFKLSRLEGLKYRDIANQLSISEKTVENHMSNALRLLRLRVIHHIQTDDIHAKAKYFSLLSMFLY</sequence>
<organism evidence="7 8">
    <name type="scientific">Pedobacter cryoconitis</name>
    <dbReference type="NCBI Taxonomy" id="188932"/>
    <lineage>
        <taxon>Bacteria</taxon>
        <taxon>Pseudomonadati</taxon>
        <taxon>Bacteroidota</taxon>
        <taxon>Sphingobacteriia</taxon>
        <taxon>Sphingobacteriales</taxon>
        <taxon>Sphingobacteriaceae</taxon>
        <taxon>Pedobacter</taxon>
    </lineage>
</organism>
<dbReference type="Gene3D" id="1.10.1740.10">
    <property type="match status" value="1"/>
</dbReference>
<reference evidence="7 8" key="1">
    <citation type="submission" date="2020-08" db="EMBL/GenBank/DDBJ databases">
        <title>Genomic Encyclopedia of Type Strains, Phase IV (KMG-V): Genome sequencing to study the core and pangenomes of soil and plant-associated prokaryotes.</title>
        <authorList>
            <person name="Whitman W."/>
        </authorList>
    </citation>
    <scope>NUCLEOTIDE SEQUENCE [LARGE SCALE GENOMIC DNA]</scope>
    <source>
        <strain evidence="7 8">M2T3</strain>
    </source>
</reference>
<dbReference type="NCBIfam" id="TIGR02937">
    <property type="entry name" value="sigma70-ECF"/>
    <property type="match status" value="1"/>
</dbReference>
<dbReference type="PANTHER" id="PTHR43133:SF46">
    <property type="entry name" value="RNA POLYMERASE SIGMA-70 FACTOR ECF SUBFAMILY"/>
    <property type="match status" value="1"/>
</dbReference>
<keyword evidence="2" id="KW-0805">Transcription regulation</keyword>
<evidence type="ECO:0000256" key="4">
    <source>
        <dbReference type="ARBA" id="ARBA00023163"/>
    </source>
</evidence>
<dbReference type="Pfam" id="PF08281">
    <property type="entry name" value="Sigma70_r4_2"/>
    <property type="match status" value="1"/>
</dbReference>
<evidence type="ECO:0000313" key="8">
    <source>
        <dbReference type="Proteomes" id="UP000521017"/>
    </source>
</evidence>
<dbReference type="InterPro" id="IPR013324">
    <property type="entry name" value="RNA_pol_sigma_r3/r4-like"/>
</dbReference>
<dbReference type="InterPro" id="IPR013325">
    <property type="entry name" value="RNA_pol_sigma_r2"/>
</dbReference>
<dbReference type="SUPFAM" id="SSF88946">
    <property type="entry name" value="Sigma2 domain of RNA polymerase sigma factors"/>
    <property type="match status" value="1"/>
</dbReference>
<keyword evidence="3" id="KW-0731">Sigma factor</keyword>
<dbReference type="SUPFAM" id="SSF88659">
    <property type="entry name" value="Sigma3 and sigma4 domains of RNA polymerase sigma factors"/>
    <property type="match status" value="1"/>
</dbReference>
<proteinExistence type="inferred from homology"/>